<dbReference type="InterPro" id="IPR046945">
    <property type="entry name" value="RHMD-like"/>
</dbReference>
<dbReference type="Pfam" id="PF02746">
    <property type="entry name" value="MR_MLE_N"/>
    <property type="match status" value="1"/>
</dbReference>
<dbReference type="STRING" id="126957.T1IW36"/>
<dbReference type="PANTHER" id="PTHR13794">
    <property type="entry name" value="ENOLASE SUPERFAMILY, MANDELATE RACEMASE"/>
    <property type="match status" value="1"/>
</dbReference>
<dbReference type="eggNOG" id="ENOG502QU7C">
    <property type="taxonomic scope" value="Eukaryota"/>
</dbReference>
<evidence type="ECO:0000256" key="3">
    <source>
        <dbReference type="ARBA" id="ARBA00022842"/>
    </source>
</evidence>
<evidence type="ECO:0000259" key="4">
    <source>
        <dbReference type="Pfam" id="PF02746"/>
    </source>
</evidence>
<dbReference type="GO" id="GO:0000287">
    <property type="term" value="F:magnesium ion binding"/>
    <property type="evidence" value="ECO:0007669"/>
    <property type="project" value="TreeGrafter"/>
</dbReference>
<evidence type="ECO:0000256" key="1">
    <source>
        <dbReference type="ARBA" id="ARBA00001946"/>
    </source>
</evidence>
<dbReference type="Proteomes" id="UP000014500">
    <property type="component" value="Unassembled WGS sequence"/>
</dbReference>
<keyword evidence="3" id="KW-0460">Magnesium</keyword>
<dbReference type="AlphaFoldDB" id="T1IW36"/>
<protein>
    <recommendedName>
        <fullName evidence="4">Mandelate racemase/muconate lactonizing enzyme N-terminal domain-containing protein</fullName>
    </recommendedName>
</protein>
<keyword evidence="6" id="KW-1185">Reference proteome</keyword>
<dbReference type="InterPro" id="IPR013341">
    <property type="entry name" value="Mandelate_racemase_N_dom"/>
</dbReference>
<reference evidence="5" key="2">
    <citation type="submission" date="2015-02" db="UniProtKB">
        <authorList>
            <consortium name="EnsemblMetazoa"/>
        </authorList>
    </citation>
    <scope>IDENTIFICATION</scope>
</reference>
<evidence type="ECO:0000256" key="2">
    <source>
        <dbReference type="ARBA" id="ARBA00022723"/>
    </source>
</evidence>
<dbReference type="PANTHER" id="PTHR13794:SF58">
    <property type="entry name" value="MITOCHONDRIAL ENOLASE SUPERFAMILY MEMBER 1"/>
    <property type="match status" value="1"/>
</dbReference>
<proteinExistence type="predicted"/>
<dbReference type="EnsemblMetazoa" id="SMAR005396-RA">
    <property type="protein sequence ID" value="SMAR005396-PA"/>
    <property type="gene ID" value="SMAR005396"/>
</dbReference>
<keyword evidence="2" id="KW-0479">Metal-binding</keyword>
<feature type="domain" description="Mandelate racemase/muconate lactonizing enzyme N-terminal" evidence="4">
    <location>
        <begin position="28"/>
        <end position="84"/>
    </location>
</feature>
<evidence type="ECO:0000313" key="6">
    <source>
        <dbReference type="Proteomes" id="UP000014500"/>
    </source>
</evidence>
<accession>T1IW36</accession>
<evidence type="ECO:0000313" key="5">
    <source>
        <dbReference type="EnsemblMetazoa" id="SMAR005396-PA"/>
    </source>
</evidence>
<dbReference type="GO" id="GO:0016052">
    <property type="term" value="P:carbohydrate catabolic process"/>
    <property type="evidence" value="ECO:0007669"/>
    <property type="project" value="TreeGrafter"/>
</dbReference>
<reference evidence="6" key="1">
    <citation type="submission" date="2011-05" db="EMBL/GenBank/DDBJ databases">
        <authorList>
            <person name="Richards S.R."/>
            <person name="Qu J."/>
            <person name="Jiang H."/>
            <person name="Jhangiani S.N."/>
            <person name="Agravi P."/>
            <person name="Goodspeed R."/>
            <person name="Gross S."/>
            <person name="Mandapat C."/>
            <person name="Jackson L."/>
            <person name="Mathew T."/>
            <person name="Pu L."/>
            <person name="Thornton R."/>
            <person name="Saada N."/>
            <person name="Wilczek-Boney K.B."/>
            <person name="Lee S."/>
            <person name="Kovar C."/>
            <person name="Wu Y."/>
            <person name="Scherer S.E."/>
            <person name="Worley K.C."/>
            <person name="Muzny D.M."/>
            <person name="Gibbs R."/>
        </authorList>
    </citation>
    <scope>NUCLEOTIDE SEQUENCE</scope>
    <source>
        <strain evidence="6">Brora</strain>
    </source>
</reference>
<dbReference type="GO" id="GO:0016836">
    <property type="term" value="F:hydro-lyase activity"/>
    <property type="evidence" value="ECO:0007669"/>
    <property type="project" value="TreeGrafter"/>
</dbReference>
<dbReference type="EMBL" id="JH431606">
    <property type="status" value="NOT_ANNOTATED_CDS"/>
    <property type="molecule type" value="Genomic_DNA"/>
</dbReference>
<sequence>MDQLRLFSFMFVHAILWSFIELFFKCIKKLLGKGSSQWEFLAMFWKQGLVGPEKGVVHLATAAITNALWDMWAKIEKKPLWKLLVDMPPEKLISTIDFTYITDVLTKEEALVMLTVDKEMKIQRELEIIKNGYPAYTTNCGWLGYPTDKIQTFGATWIGQWTDRRKVFIP</sequence>
<organism evidence="5 6">
    <name type="scientific">Strigamia maritima</name>
    <name type="common">European centipede</name>
    <name type="synonym">Geophilus maritimus</name>
    <dbReference type="NCBI Taxonomy" id="126957"/>
    <lineage>
        <taxon>Eukaryota</taxon>
        <taxon>Metazoa</taxon>
        <taxon>Ecdysozoa</taxon>
        <taxon>Arthropoda</taxon>
        <taxon>Myriapoda</taxon>
        <taxon>Chilopoda</taxon>
        <taxon>Pleurostigmophora</taxon>
        <taxon>Geophilomorpha</taxon>
        <taxon>Linotaeniidae</taxon>
        <taxon>Strigamia</taxon>
    </lineage>
</organism>
<comment type="cofactor">
    <cofactor evidence="1">
        <name>Mg(2+)</name>
        <dbReference type="ChEBI" id="CHEBI:18420"/>
    </cofactor>
</comment>
<dbReference type="InterPro" id="IPR029017">
    <property type="entry name" value="Enolase-like_N"/>
</dbReference>
<dbReference type="Gene3D" id="3.30.390.10">
    <property type="entry name" value="Enolase-like, N-terminal domain"/>
    <property type="match status" value="1"/>
</dbReference>
<dbReference type="PhylomeDB" id="T1IW36"/>
<dbReference type="HOGENOM" id="CLU_1572623_0_0_1"/>
<name>T1IW36_STRMM</name>
<dbReference type="SUPFAM" id="SSF54826">
    <property type="entry name" value="Enolase N-terminal domain-like"/>
    <property type="match status" value="1"/>
</dbReference>